<accession>M5FSJ7</accession>
<organism evidence="8 9">
    <name type="scientific">Dacryopinax primogenitus (strain DJM 731)</name>
    <name type="common">Brown rot fungus</name>
    <dbReference type="NCBI Taxonomy" id="1858805"/>
    <lineage>
        <taxon>Eukaryota</taxon>
        <taxon>Fungi</taxon>
        <taxon>Dikarya</taxon>
        <taxon>Basidiomycota</taxon>
        <taxon>Agaricomycotina</taxon>
        <taxon>Dacrymycetes</taxon>
        <taxon>Dacrymycetales</taxon>
        <taxon>Dacrymycetaceae</taxon>
        <taxon>Dacryopinax</taxon>
    </lineage>
</organism>
<dbReference type="GO" id="GO:0003743">
    <property type="term" value="F:translation initiation factor activity"/>
    <property type="evidence" value="ECO:0007669"/>
    <property type="project" value="UniProtKB-KW"/>
</dbReference>
<feature type="compositionally biased region" description="Acidic residues" evidence="6">
    <location>
        <begin position="176"/>
        <end position="185"/>
    </location>
</feature>
<dbReference type="GO" id="GO:0071074">
    <property type="term" value="F:eukaryotic initiation factor eIF2 binding"/>
    <property type="evidence" value="ECO:0007669"/>
    <property type="project" value="TreeGrafter"/>
</dbReference>
<evidence type="ECO:0000256" key="3">
    <source>
        <dbReference type="ARBA" id="ARBA00022741"/>
    </source>
</evidence>
<evidence type="ECO:0000259" key="7">
    <source>
        <dbReference type="PROSITE" id="PS51363"/>
    </source>
</evidence>
<dbReference type="SUPFAM" id="SSF100966">
    <property type="entry name" value="Translation initiation factor 2 beta, aIF2beta, N-terminal domain"/>
    <property type="match status" value="1"/>
</dbReference>
<evidence type="ECO:0000256" key="6">
    <source>
        <dbReference type="SAM" id="MobiDB-lite"/>
    </source>
</evidence>
<keyword evidence="3" id="KW-0547">Nucleotide-binding</keyword>
<dbReference type="Proteomes" id="UP000030653">
    <property type="component" value="Unassembled WGS sequence"/>
</dbReference>
<reference evidence="8 9" key="1">
    <citation type="journal article" date="2012" name="Science">
        <title>The Paleozoic origin of enzymatic lignin decomposition reconstructed from 31 fungal genomes.</title>
        <authorList>
            <person name="Floudas D."/>
            <person name="Binder M."/>
            <person name="Riley R."/>
            <person name="Barry K."/>
            <person name="Blanchette R.A."/>
            <person name="Henrissat B."/>
            <person name="Martinez A.T."/>
            <person name="Otillar R."/>
            <person name="Spatafora J.W."/>
            <person name="Yadav J.S."/>
            <person name="Aerts A."/>
            <person name="Benoit I."/>
            <person name="Boyd A."/>
            <person name="Carlson A."/>
            <person name="Copeland A."/>
            <person name="Coutinho P.M."/>
            <person name="de Vries R.P."/>
            <person name="Ferreira P."/>
            <person name="Findley K."/>
            <person name="Foster B."/>
            <person name="Gaskell J."/>
            <person name="Glotzer D."/>
            <person name="Gorecki P."/>
            <person name="Heitman J."/>
            <person name="Hesse C."/>
            <person name="Hori C."/>
            <person name="Igarashi K."/>
            <person name="Jurgens J.A."/>
            <person name="Kallen N."/>
            <person name="Kersten P."/>
            <person name="Kohler A."/>
            <person name="Kuees U."/>
            <person name="Kumar T.K.A."/>
            <person name="Kuo A."/>
            <person name="LaButti K."/>
            <person name="Larrondo L.F."/>
            <person name="Lindquist E."/>
            <person name="Ling A."/>
            <person name="Lombard V."/>
            <person name="Lucas S."/>
            <person name="Lundell T."/>
            <person name="Martin R."/>
            <person name="McLaughlin D.J."/>
            <person name="Morgenstern I."/>
            <person name="Morin E."/>
            <person name="Murat C."/>
            <person name="Nagy L.G."/>
            <person name="Nolan M."/>
            <person name="Ohm R.A."/>
            <person name="Patyshakuliyeva A."/>
            <person name="Rokas A."/>
            <person name="Ruiz-Duenas F.J."/>
            <person name="Sabat G."/>
            <person name="Salamov A."/>
            <person name="Samejima M."/>
            <person name="Schmutz J."/>
            <person name="Slot J.C."/>
            <person name="St John F."/>
            <person name="Stenlid J."/>
            <person name="Sun H."/>
            <person name="Sun S."/>
            <person name="Syed K."/>
            <person name="Tsang A."/>
            <person name="Wiebenga A."/>
            <person name="Young D."/>
            <person name="Pisabarro A."/>
            <person name="Eastwood D.C."/>
            <person name="Martin F."/>
            <person name="Cullen D."/>
            <person name="Grigoriev I.V."/>
            <person name="Hibbett D.S."/>
        </authorList>
    </citation>
    <scope>NUCLEOTIDE SEQUENCE [LARGE SCALE GENOMIC DNA]</scope>
    <source>
        <strain evidence="8 9">DJM-731 SS1</strain>
    </source>
</reference>
<dbReference type="FunFam" id="2.20.25.350:FF:000001">
    <property type="entry name" value="Eukaryotic translation initiation factor 5"/>
    <property type="match status" value="1"/>
</dbReference>
<keyword evidence="4" id="KW-0648">Protein biosynthesis</keyword>
<keyword evidence="5" id="KW-0342">GTP-binding</keyword>
<dbReference type="CDD" id="cd11561">
    <property type="entry name" value="W2_eIF5"/>
    <property type="match status" value="1"/>
</dbReference>
<dbReference type="OMA" id="YRYKMEK"/>
<feature type="region of interest" description="Disordered" evidence="6">
    <location>
        <begin position="140"/>
        <end position="220"/>
    </location>
</feature>
<dbReference type="OrthoDB" id="10250831at2759"/>
<dbReference type="InterPro" id="IPR002735">
    <property type="entry name" value="Transl_init_fac_IF2/IF5_dom"/>
</dbReference>
<dbReference type="PANTHER" id="PTHR23001">
    <property type="entry name" value="EUKARYOTIC TRANSLATION INITIATION FACTOR"/>
    <property type="match status" value="1"/>
</dbReference>
<dbReference type="HOGENOM" id="CLU_026663_1_0_1"/>
<dbReference type="SUPFAM" id="SSF48371">
    <property type="entry name" value="ARM repeat"/>
    <property type="match status" value="1"/>
</dbReference>
<keyword evidence="9" id="KW-1185">Reference proteome</keyword>
<dbReference type="GO" id="GO:0005525">
    <property type="term" value="F:GTP binding"/>
    <property type="evidence" value="ECO:0007669"/>
    <property type="project" value="UniProtKB-KW"/>
</dbReference>
<feature type="compositionally biased region" description="Low complexity" evidence="6">
    <location>
        <begin position="161"/>
        <end position="175"/>
    </location>
</feature>
<evidence type="ECO:0000256" key="4">
    <source>
        <dbReference type="ARBA" id="ARBA00022917"/>
    </source>
</evidence>
<dbReference type="InterPro" id="IPR016024">
    <property type="entry name" value="ARM-type_fold"/>
</dbReference>
<dbReference type="Pfam" id="PF01873">
    <property type="entry name" value="eIF-5_eIF-2B"/>
    <property type="match status" value="1"/>
</dbReference>
<evidence type="ECO:0000313" key="8">
    <source>
        <dbReference type="EMBL" id="EJT98873.1"/>
    </source>
</evidence>
<dbReference type="AlphaFoldDB" id="M5FSJ7"/>
<sequence>MAQAAGIVNIRRDVDDKFYRYRMPILLTKVEGKGNGIKTVLPNIPDVARALSRPPIYPTKYFGSELGAQTMYDSKADRFIVNGAHQSERLRELLDGFIDKYVLCGSCKNPETDLIVTKDEMIVRDCKACGQRTNVDMRHRLSSYIVKNPPKKSKKEKKGNGDAAANGKNGDADASPGDDGEGSDDELTKRINAEAAELPAVHEKSGLGDDWSADTSPEAVKARTASIEGAFKSSLVIGGDDDDEEAEDTDSPYYHLKTWLLENREDEDITSVDLYKKAQQLGIDKKYKTMQTIGEYLFSEDNPPVVPESKMIKRWTPAIKKLIIAMKDSDKAEKSLLGGLERYVGLDRPDLIPQVPKILMAWYLDDWIQEETVTQWGTHVSKKYVDKETSKKVRLAAKPFLKWLEEADDDEEE</sequence>
<evidence type="ECO:0000256" key="2">
    <source>
        <dbReference type="ARBA" id="ARBA00022540"/>
    </source>
</evidence>
<dbReference type="Gene3D" id="2.20.25.350">
    <property type="match status" value="1"/>
</dbReference>
<dbReference type="EMBL" id="JH795871">
    <property type="protein sequence ID" value="EJT98873.1"/>
    <property type="molecule type" value="Genomic_DNA"/>
</dbReference>
<dbReference type="InterPro" id="IPR016190">
    <property type="entry name" value="Transl_init_fac_IF2/IF5_Zn-bd"/>
</dbReference>
<protein>
    <recommendedName>
        <fullName evidence="7">W2 domain-containing protein</fullName>
    </recommendedName>
</protein>
<dbReference type="FunFam" id="3.30.30.170:FF:000002">
    <property type="entry name" value="Eukaryotic translation initiation factor 5"/>
    <property type="match status" value="1"/>
</dbReference>
<dbReference type="InterPro" id="IPR003307">
    <property type="entry name" value="W2_domain"/>
</dbReference>
<name>M5FSJ7_DACPD</name>
<dbReference type="PANTHER" id="PTHR23001:SF7">
    <property type="entry name" value="EUKARYOTIC TRANSLATION INITIATION FACTOR 5"/>
    <property type="match status" value="1"/>
</dbReference>
<dbReference type="STRING" id="1858805.M5FSJ7"/>
<proteinExistence type="inferred from homology"/>
<dbReference type="SMART" id="SM00653">
    <property type="entry name" value="eIF2B_5"/>
    <property type="match status" value="1"/>
</dbReference>
<dbReference type="InterPro" id="IPR045196">
    <property type="entry name" value="IF2/IF5"/>
</dbReference>
<dbReference type="Gene3D" id="1.25.40.180">
    <property type="match status" value="1"/>
</dbReference>
<evidence type="ECO:0000256" key="1">
    <source>
        <dbReference type="ARBA" id="ARBA00010397"/>
    </source>
</evidence>
<evidence type="ECO:0000313" key="9">
    <source>
        <dbReference type="Proteomes" id="UP000030653"/>
    </source>
</evidence>
<feature type="domain" description="W2" evidence="7">
    <location>
        <begin position="243"/>
        <end position="413"/>
    </location>
</feature>
<evidence type="ECO:0000256" key="5">
    <source>
        <dbReference type="ARBA" id="ARBA00023134"/>
    </source>
</evidence>
<dbReference type="GO" id="GO:0005092">
    <property type="term" value="F:GDP-dissociation inhibitor activity"/>
    <property type="evidence" value="ECO:0007669"/>
    <property type="project" value="TreeGrafter"/>
</dbReference>
<dbReference type="PROSITE" id="PS51363">
    <property type="entry name" value="W2"/>
    <property type="match status" value="1"/>
</dbReference>
<dbReference type="GO" id="GO:0001732">
    <property type="term" value="P:formation of cytoplasmic translation initiation complex"/>
    <property type="evidence" value="ECO:0007669"/>
    <property type="project" value="TreeGrafter"/>
</dbReference>
<comment type="similarity">
    <text evidence="1">Belongs to the eIF-2-beta/eIF-5 family.</text>
</comment>
<dbReference type="RefSeq" id="XP_040625771.1">
    <property type="nucleotide sequence ID" value="XM_040773501.1"/>
</dbReference>
<dbReference type="GeneID" id="63688563"/>
<dbReference type="SUPFAM" id="SSF75689">
    <property type="entry name" value="Zinc-binding domain of translation initiation factor 2 beta"/>
    <property type="match status" value="1"/>
</dbReference>
<keyword evidence="2" id="KW-0396">Initiation factor</keyword>
<dbReference type="InterPro" id="IPR016189">
    <property type="entry name" value="Transl_init_fac_IF2/IF5_N"/>
</dbReference>
<dbReference type="Pfam" id="PF02020">
    <property type="entry name" value="W2"/>
    <property type="match status" value="1"/>
</dbReference>
<dbReference type="SMART" id="SM00515">
    <property type="entry name" value="eIF5C"/>
    <property type="match status" value="1"/>
</dbReference>
<dbReference type="Gene3D" id="3.30.30.170">
    <property type="match status" value="1"/>
</dbReference>
<dbReference type="GO" id="GO:0005829">
    <property type="term" value="C:cytosol"/>
    <property type="evidence" value="ECO:0007669"/>
    <property type="project" value="TreeGrafter"/>
</dbReference>
<gene>
    <name evidence="8" type="ORF">DACRYDRAFT_24001</name>
</gene>